<dbReference type="AlphaFoldDB" id="A0A975IZV3"/>
<organism evidence="2 3">
    <name type="scientific">Luteolibacter ambystomatis</name>
    <dbReference type="NCBI Taxonomy" id="2824561"/>
    <lineage>
        <taxon>Bacteria</taxon>
        <taxon>Pseudomonadati</taxon>
        <taxon>Verrucomicrobiota</taxon>
        <taxon>Verrucomicrobiia</taxon>
        <taxon>Verrucomicrobiales</taxon>
        <taxon>Verrucomicrobiaceae</taxon>
        <taxon>Luteolibacter</taxon>
    </lineage>
</organism>
<evidence type="ECO:0000313" key="3">
    <source>
        <dbReference type="Proteomes" id="UP000676169"/>
    </source>
</evidence>
<accession>A0A975IZV3</accession>
<proteinExistence type="predicted"/>
<evidence type="ECO:0000256" key="1">
    <source>
        <dbReference type="SAM" id="MobiDB-lite"/>
    </source>
</evidence>
<gene>
    <name evidence="2" type="ORF">KBB96_15795</name>
</gene>
<reference evidence="2" key="1">
    <citation type="submission" date="2021-04" db="EMBL/GenBank/DDBJ databases">
        <title>Luteolibacter sp. 32A isolated from the skin of an Anderson's salamander (Ambystoma andersonii).</title>
        <authorList>
            <person name="Spergser J."/>
            <person name="Busse H.-J."/>
        </authorList>
    </citation>
    <scope>NUCLEOTIDE SEQUENCE</scope>
    <source>
        <strain evidence="2">32A</strain>
    </source>
</reference>
<evidence type="ECO:0000313" key="2">
    <source>
        <dbReference type="EMBL" id="QUE50325.1"/>
    </source>
</evidence>
<feature type="region of interest" description="Disordered" evidence="1">
    <location>
        <begin position="765"/>
        <end position="785"/>
    </location>
</feature>
<keyword evidence="3" id="KW-1185">Reference proteome</keyword>
<dbReference type="EMBL" id="CP073100">
    <property type="protein sequence ID" value="QUE50325.1"/>
    <property type="molecule type" value="Genomic_DNA"/>
</dbReference>
<sequence>MMMMLLAVLALGLLSLSTIELRRSAAGTARAIARANARLALQLAIGSLQKNLGPDGRVCATASLFDSDPASPGVEGVNHPHWTGVWSASKPDTKGGMVTPIKRDDSDGGLRDERATGGWPRTETLDWLVSRPAGMATPDPRTISREGDWIRLVSTGTDKDDVWVPSVAVGDSSAGRYAWWVGDEGGKAKVNLPDGWAGKLPDPANPGNGGYNHWLASQKNEPVLVDPSLHIEEAKKAKVVTLRNQQLGSTATPEAIKGKFHDFTTTSLGLPVDVAHARLKRDLTAYFASDGSIPDLGGSGKVTSPGIADDDRLVGPANPAAAAREGVNWADTRHQTSAPRFGLLRRWSRYASIYAMEAGNMAIAQPKAENPPLLNSDDSYDGTNKVPVAIGQFDTPSVSPVLVEGSIYYQLVAENSGTATAASWQLRAHIYPRVVIWNPYNLALQIPASSLMLHTNGGKTVELTMADGTKSSRTLSWASGGALAGAFYFGLNAITLKPGACAVFSPTQQTAYNGGNPGANLLSASVPPSPDRGFTVAIGSPGAVQPIQFREAPTGFQAQDYRMLWKNGSSGSTAAFQSLPQLSFVSCSMQYGDDNEVPVEWSNSTPVPIQAVTGTSYPVVSIPDVRTRDGFRLRWFTETPSNKIGSGSLANTNHFDIAPLGNWNPRATYTLRTPYENVTDVAPQFFGAYTRDLFDGAVSWGEMMPVPKDGIQQTWPFGQAIESPGPLVLFDVPRKETGIASLAQFQHAKLSEFIWHPSYAVGNSLPDPRLEDRTDRSAPVARDGSEKAMNGWTKAMLGYASGRTGGSQGNEQWAFYARWSIGNLPATDAVVHDLSYEVNRNLWDDFFLSTGSQAEKQSFIASGAALPNGRMRLVNRAGSADQVRADLSDFHRAASRLAIDGAFNVNSTSVAAWKAVLGGTRGTSTSAESTIFPRLLNAPAGEWKTGTAANGKEAWGGSRILDDGEVGRLAEAIVTEVKKRGPFLSLSDFVNRRLAKDDTGKAGALEAAIRSAGLNSSFEQAYPLVRDKLKDYADTLDNIPDGTRLDPQLMPSSKAWGAPAYLTQADILQPLGPQLSARSDTFVIRSYGDSRSSSGTIEARAWCEAVVQRLPEPVTPDSTGLNPLDPGGRNDFGRRFIITGFRWLNSSDI</sequence>
<protein>
    <submittedName>
        <fullName evidence="2">Uncharacterized protein</fullName>
    </submittedName>
</protein>
<feature type="compositionally biased region" description="Basic and acidic residues" evidence="1">
    <location>
        <begin position="101"/>
        <end position="115"/>
    </location>
</feature>
<feature type="region of interest" description="Disordered" evidence="1">
    <location>
        <begin position="82"/>
        <end position="117"/>
    </location>
</feature>
<name>A0A975IZV3_9BACT</name>
<dbReference type="Proteomes" id="UP000676169">
    <property type="component" value="Chromosome"/>
</dbReference>
<dbReference type="RefSeq" id="WP_211630465.1">
    <property type="nucleotide sequence ID" value="NZ_CP073100.1"/>
</dbReference>
<dbReference type="KEGG" id="lamb:KBB96_15795"/>